<evidence type="ECO:0000313" key="2">
    <source>
        <dbReference type="Proteomes" id="UP000182888"/>
    </source>
</evidence>
<protein>
    <submittedName>
        <fullName evidence="1">Uncharacterized protein</fullName>
    </submittedName>
</protein>
<name>A0A0K2W4T2_MESPL</name>
<dbReference type="AlphaFoldDB" id="A0A0K2W4T2"/>
<gene>
    <name evidence="1" type="ORF">MPL1032_340040</name>
</gene>
<accession>A0A0K2W4T2</accession>
<reference evidence="2" key="1">
    <citation type="submission" date="2014-08" db="EMBL/GenBank/DDBJ databases">
        <authorList>
            <person name="Edwards T."/>
        </authorList>
    </citation>
    <scope>NUCLEOTIDE SEQUENCE [LARGE SCALE GENOMIC DNA]</scope>
</reference>
<dbReference type="Proteomes" id="UP000182888">
    <property type="component" value="Unassembled WGS sequence"/>
</dbReference>
<organism evidence="1 2">
    <name type="scientific">Mesorhizobium plurifarium</name>
    <dbReference type="NCBI Taxonomy" id="69974"/>
    <lineage>
        <taxon>Bacteria</taxon>
        <taxon>Pseudomonadati</taxon>
        <taxon>Pseudomonadota</taxon>
        <taxon>Alphaproteobacteria</taxon>
        <taxon>Hyphomicrobiales</taxon>
        <taxon>Phyllobacteriaceae</taxon>
        <taxon>Mesorhizobium</taxon>
    </lineage>
</organism>
<evidence type="ECO:0000313" key="1">
    <source>
        <dbReference type="EMBL" id="CDX61103.1"/>
    </source>
</evidence>
<proteinExistence type="predicted"/>
<sequence length="87" mass="9324">MEIWQSPRSALPLIALPGISPRMRGERSWPQRGALPATLAISETAGDIVLLPVLRGEDGGSQMRGGAALEGKSWMRKTCEKAGSPLR</sequence>
<dbReference type="EMBL" id="CCND01000028">
    <property type="protein sequence ID" value="CDX61103.1"/>
    <property type="molecule type" value="Genomic_DNA"/>
</dbReference>